<feature type="region of interest" description="Disordered" evidence="1">
    <location>
        <begin position="309"/>
        <end position="339"/>
    </location>
</feature>
<accession>A0A9Q3CNX1</accession>
<sequence>MASIDGKEKHDALNSIMEEKQPTTIQESAKNSPSSQQQQLQCLKATTRSEQGQRQRTSYKALQPGLKNPKNAAGCHGKCISDGQNNDGITEKGGSQTKISEIISDILDGIPNIYLAINDVKSHISNKNPSTCNNIKTNNLSLSQMNETLTCFDKFLRINKTFNNDNSFGNKLNEKSSIIKELTEKYFKFNIDDIIETRIKQVMNIIKEDNNKVLDDIANSFTEVNTYTISLKKCFDTAQQELSKLTMKLNQVISDNTRQTELWKELKNKEDMYKIEVINLIQSFKHELRSSQWCSNSKMNDVEQLLHTSPKVPTPLNQSEGTGIPNPQVLDVENSKLKN</sequence>
<dbReference type="AlphaFoldDB" id="A0A9Q3CNX1"/>
<feature type="region of interest" description="Disordered" evidence="1">
    <location>
        <begin position="1"/>
        <end position="73"/>
    </location>
</feature>
<reference evidence="2" key="1">
    <citation type="submission" date="2021-03" db="EMBL/GenBank/DDBJ databases">
        <title>Draft genome sequence of rust myrtle Austropuccinia psidii MF-1, a brazilian biotype.</title>
        <authorList>
            <person name="Quecine M.C."/>
            <person name="Pachon D.M.R."/>
            <person name="Bonatelli M.L."/>
            <person name="Correr F.H."/>
            <person name="Franceschini L.M."/>
            <person name="Leite T.F."/>
            <person name="Margarido G.R.A."/>
            <person name="Almeida C.A."/>
            <person name="Ferrarezi J.A."/>
            <person name="Labate C.A."/>
        </authorList>
    </citation>
    <scope>NUCLEOTIDE SEQUENCE</scope>
    <source>
        <strain evidence="2">MF-1</strain>
    </source>
</reference>
<dbReference type="EMBL" id="AVOT02009680">
    <property type="protein sequence ID" value="MBW0488596.1"/>
    <property type="molecule type" value="Genomic_DNA"/>
</dbReference>
<evidence type="ECO:0000313" key="3">
    <source>
        <dbReference type="Proteomes" id="UP000765509"/>
    </source>
</evidence>
<feature type="compositionally biased region" description="Polar residues" evidence="1">
    <location>
        <begin position="44"/>
        <end position="60"/>
    </location>
</feature>
<gene>
    <name evidence="2" type="ORF">O181_028311</name>
</gene>
<feature type="compositionally biased region" description="Low complexity" evidence="1">
    <location>
        <begin position="32"/>
        <end position="41"/>
    </location>
</feature>
<feature type="compositionally biased region" description="Polar residues" evidence="1">
    <location>
        <begin position="22"/>
        <end position="31"/>
    </location>
</feature>
<proteinExistence type="predicted"/>
<comment type="caution">
    <text evidence="2">The sequence shown here is derived from an EMBL/GenBank/DDBJ whole genome shotgun (WGS) entry which is preliminary data.</text>
</comment>
<protein>
    <submittedName>
        <fullName evidence="2">Uncharacterized protein</fullName>
    </submittedName>
</protein>
<organism evidence="2 3">
    <name type="scientific">Austropuccinia psidii MF-1</name>
    <dbReference type="NCBI Taxonomy" id="1389203"/>
    <lineage>
        <taxon>Eukaryota</taxon>
        <taxon>Fungi</taxon>
        <taxon>Dikarya</taxon>
        <taxon>Basidiomycota</taxon>
        <taxon>Pucciniomycotina</taxon>
        <taxon>Pucciniomycetes</taxon>
        <taxon>Pucciniales</taxon>
        <taxon>Sphaerophragmiaceae</taxon>
        <taxon>Austropuccinia</taxon>
    </lineage>
</organism>
<feature type="compositionally biased region" description="Basic and acidic residues" evidence="1">
    <location>
        <begin position="1"/>
        <end position="21"/>
    </location>
</feature>
<dbReference type="Proteomes" id="UP000765509">
    <property type="component" value="Unassembled WGS sequence"/>
</dbReference>
<evidence type="ECO:0000313" key="2">
    <source>
        <dbReference type="EMBL" id="MBW0488596.1"/>
    </source>
</evidence>
<keyword evidence="3" id="KW-1185">Reference proteome</keyword>
<name>A0A9Q3CNX1_9BASI</name>
<evidence type="ECO:0000256" key="1">
    <source>
        <dbReference type="SAM" id="MobiDB-lite"/>
    </source>
</evidence>